<protein>
    <submittedName>
        <fullName evidence="2">Uncharacterized protein</fullName>
    </submittedName>
</protein>
<proteinExistence type="predicted"/>
<evidence type="ECO:0000256" key="1">
    <source>
        <dbReference type="SAM" id="MobiDB-lite"/>
    </source>
</evidence>
<reference evidence="2" key="2">
    <citation type="journal article" date="2015" name="Data Brief">
        <title>Shoot transcriptome of the giant reed, Arundo donax.</title>
        <authorList>
            <person name="Barrero R.A."/>
            <person name="Guerrero F.D."/>
            <person name="Moolhuijzen P."/>
            <person name="Goolsby J.A."/>
            <person name="Tidwell J."/>
            <person name="Bellgard S.E."/>
            <person name="Bellgard M.I."/>
        </authorList>
    </citation>
    <scope>NUCLEOTIDE SEQUENCE</scope>
    <source>
        <tissue evidence="2">Shoot tissue taken approximately 20 cm above the soil surface</tissue>
    </source>
</reference>
<sequence>MTTGRWLIQQCRPPRGSRGQRWWQRRAFGHSPSCS</sequence>
<accession>A0A0A9AVJ5</accession>
<reference evidence="2" key="1">
    <citation type="submission" date="2014-09" db="EMBL/GenBank/DDBJ databases">
        <authorList>
            <person name="Magalhaes I.L.F."/>
            <person name="Oliveira U."/>
            <person name="Santos F.R."/>
            <person name="Vidigal T.H.D.A."/>
            <person name="Brescovit A.D."/>
            <person name="Santos A.J."/>
        </authorList>
    </citation>
    <scope>NUCLEOTIDE SEQUENCE</scope>
    <source>
        <tissue evidence="2">Shoot tissue taken approximately 20 cm above the soil surface</tissue>
    </source>
</reference>
<dbReference type="EMBL" id="GBRH01244945">
    <property type="protein sequence ID" value="JAD52950.1"/>
    <property type="molecule type" value="Transcribed_RNA"/>
</dbReference>
<feature type="region of interest" description="Disordered" evidence="1">
    <location>
        <begin position="1"/>
        <end position="23"/>
    </location>
</feature>
<name>A0A0A9AVJ5_ARUDO</name>
<evidence type="ECO:0000313" key="2">
    <source>
        <dbReference type="EMBL" id="JAD52950.1"/>
    </source>
</evidence>
<organism evidence="2">
    <name type="scientific">Arundo donax</name>
    <name type="common">Giant reed</name>
    <name type="synonym">Donax arundinaceus</name>
    <dbReference type="NCBI Taxonomy" id="35708"/>
    <lineage>
        <taxon>Eukaryota</taxon>
        <taxon>Viridiplantae</taxon>
        <taxon>Streptophyta</taxon>
        <taxon>Embryophyta</taxon>
        <taxon>Tracheophyta</taxon>
        <taxon>Spermatophyta</taxon>
        <taxon>Magnoliopsida</taxon>
        <taxon>Liliopsida</taxon>
        <taxon>Poales</taxon>
        <taxon>Poaceae</taxon>
        <taxon>PACMAD clade</taxon>
        <taxon>Arundinoideae</taxon>
        <taxon>Arundineae</taxon>
        <taxon>Arundo</taxon>
    </lineage>
</organism>
<dbReference type="AlphaFoldDB" id="A0A0A9AVJ5"/>